<sequence>MSSLTTNFGPFIGLLVVAALIFLLGYWTSRKIAQGKLRDTDSLIKKQLADAEKEAGNIKKSAEIESKEKYYQARLNFEKETEGRRKELEGVQRHIQERELNLDKKLEIVEKKEKEVARMSEEIVVRERVVKSKDEKLTQLISEQNSRLERIAGLSAEDAKRELIENLKEEARVEASQYVKDIKEKAKREAEKEAKQIITLAVQRCAADHVVESTVSVVNLPSDEMKGRIIGREGRNIRAFEMATGIDVIIDDTPEAVILSGFSPIRREIARLAMEKLIVDGRIHPGRIEDVVEKSRKEVEEKIQLAGEEACYETGVHGLHPEMVSLLGRLKFRTSYGQNNLQHAKEVTILCGLMAAELGLDIDLAKRAGLLHDIGKAVDHEAEGTHTQIGIELAKKYNEPAEVIDAIASHHNDIEPTTLISVLVQAADALSGARPGARRETLETYIKRLEQLEQIADGFKGVQKAYAIQAGREIRVMVQPEEVDDAYSEVMAGEIARKIEKELEYPGQIKVMVIRETRSVDYAK</sequence>
<evidence type="ECO:0000256" key="7">
    <source>
        <dbReference type="SAM" id="Coils"/>
    </source>
</evidence>
<dbReference type="EC" id="3.1.-.-" evidence="5 6"/>
<feature type="transmembrane region" description="Helical" evidence="5">
    <location>
        <begin position="6"/>
        <end position="28"/>
    </location>
</feature>
<dbReference type="FunFam" id="1.10.3210.10:FF:000022">
    <property type="entry name" value="Ribonuclease Y"/>
    <property type="match status" value="1"/>
</dbReference>
<keyword evidence="1 5" id="KW-0540">Nuclease</keyword>
<feature type="domain" description="HD" evidence="8">
    <location>
        <begin position="340"/>
        <end position="433"/>
    </location>
</feature>
<evidence type="ECO:0000313" key="10">
    <source>
        <dbReference type="Proteomes" id="UP000176992"/>
    </source>
</evidence>
<feature type="coiled-coil region" evidence="7">
    <location>
        <begin position="95"/>
        <end position="122"/>
    </location>
</feature>
<comment type="subcellular location">
    <subcellularLocation>
        <location evidence="5">Cell membrane</location>
        <topology evidence="5">Single-pass membrane protein</topology>
    </subcellularLocation>
</comment>
<keyword evidence="3 5" id="KW-0378">Hydrolase</keyword>
<dbReference type="GO" id="GO:0003723">
    <property type="term" value="F:RNA binding"/>
    <property type="evidence" value="ECO:0007669"/>
    <property type="project" value="UniProtKB-UniRule"/>
</dbReference>
<evidence type="ECO:0000256" key="1">
    <source>
        <dbReference type="ARBA" id="ARBA00022722"/>
    </source>
</evidence>
<evidence type="ECO:0000313" key="9">
    <source>
        <dbReference type="EMBL" id="OGF98955.1"/>
    </source>
</evidence>
<comment type="function">
    <text evidence="5">Endoribonuclease that initiates mRNA decay.</text>
</comment>
<dbReference type="Pfam" id="PF12072">
    <property type="entry name" value="RNase_Y_N"/>
    <property type="match status" value="1"/>
</dbReference>
<dbReference type="PROSITE" id="PS50084">
    <property type="entry name" value="KH_TYPE_1"/>
    <property type="match status" value="1"/>
</dbReference>
<keyword evidence="5" id="KW-0472">Membrane</keyword>
<keyword evidence="5" id="KW-0812">Transmembrane</keyword>
<dbReference type="SMART" id="SM00322">
    <property type="entry name" value="KH"/>
    <property type="match status" value="1"/>
</dbReference>
<dbReference type="InterPro" id="IPR004088">
    <property type="entry name" value="KH_dom_type_1"/>
</dbReference>
<name>A0A1F5YFK4_9BACT</name>
<comment type="similarity">
    <text evidence="5">Belongs to the RNase Y family.</text>
</comment>
<dbReference type="NCBIfam" id="TIGR03319">
    <property type="entry name" value="RNase_Y"/>
    <property type="match status" value="1"/>
</dbReference>
<proteinExistence type="inferred from homology"/>
<dbReference type="InterPro" id="IPR006674">
    <property type="entry name" value="HD_domain"/>
</dbReference>
<dbReference type="InterPro" id="IPR022711">
    <property type="entry name" value="RNase_Y_N"/>
</dbReference>
<dbReference type="GO" id="GO:0006402">
    <property type="term" value="P:mRNA catabolic process"/>
    <property type="evidence" value="ECO:0007669"/>
    <property type="project" value="UniProtKB-UniRule"/>
</dbReference>
<evidence type="ECO:0000259" key="8">
    <source>
        <dbReference type="PROSITE" id="PS51831"/>
    </source>
</evidence>
<evidence type="ECO:0000256" key="2">
    <source>
        <dbReference type="ARBA" id="ARBA00022759"/>
    </source>
</evidence>
<dbReference type="GO" id="GO:0016787">
    <property type="term" value="F:hydrolase activity"/>
    <property type="evidence" value="ECO:0007669"/>
    <property type="project" value="UniProtKB-KW"/>
</dbReference>
<keyword evidence="7" id="KW-0175">Coiled coil</keyword>
<gene>
    <name evidence="5" type="primary">rny</name>
    <name evidence="9" type="ORF">A2Z86_08495</name>
</gene>
<dbReference type="EMBL" id="MFIV01000053">
    <property type="protein sequence ID" value="OGF98955.1"/>
    <property type="molecule type" value="Genomic_DNA"/>
</dbReference>
<evidence type="ECO:0000256" key="5">
    <source>
        <dbReference type="HAMAP-Rule" id="MF_00335"/>
    </source>
</evidence>
<evidence type="ECO:0000256" key="4">
    <source>
        <dbReference type="ARBA" id="ARBA00022884"/>
    </source>
</evidence>
<dbReference type="GO" id="GO:0005886">
    <property type="term" value="C:plasma membrane"/>
    <property type="evidence" value="ECO:0007669"/>
    <property type="project" value="UniProtKB-SubCell"/>
</dbReference>
<dbReference type="InterPro" id="IPR017705">
    <property type="entry name" value="Ribonuclease_Y"/>
</dbReference>
<organism evidence="9 10">
    <name type="scientific">Candidatus Glassbacteria bacterium GWA2_58_10</name>
    <dbReference type="NCBI Taxonomy" id="1817865"/>
    <lineage>
        <taxon>Bacteria</taxon>
        <taxon>Candidatus Glassiibacteriota</taxon>
    </lineage>
</organism>
<keyword evidence="5" id="KW-1133">Transmembrane helix</keyword>
<dbReference type="Pfam" id="PF00013">
    <property type="entry name" value="KH_1"/>
    <property type="match status" value="1"/>
</dbReference>
<dbReference type="PROSITE" id="PS51831">
    <property type="entry name" value="HD"/>
    <property type="match status" value="1"/>
</dbReference>
<dbReference type="AlphaFoldDB" id="A0A1F5YFK4"/>
<dbReference type="NCBIfam" id="TIGR00277">
    <property type="entry name" value="HDIG"/>
    <property type="match status" value="1"/>
</dbReference>
<dbReference type="SUPFAM" id="SSF54791">
    <property type="entry name" value="Eukaryotic type KH-domain (KH-domain type I)"/>
    <property type="match status" value="1"/>
</dbReference>
<comment type="caution">
    <text evidence="9">The sequence shown here is derived from an EMBL/GenBank/DDBJ whole genome shotgun (WGS) entry which is preliminary data.</text>
</comment>
<evidence type="ECO:0000256" key="3">
    <source>
        <dbReference type="ARBA" id="ARBA00022801"/>
    </source>
</evidence>
<accession>A0A1F5YFK4</accession>
<keyword evidence="4 5" id="KW-0694">RNA-binding</keyword>
<dbReference type="Gene3D" id="1.10.3210.10">
    <property type="entry name" value="Hypothetical protein af1432"/>
    <property type="match status" value="1"/>
</dbReference>
<dbReference type="Pfam" id="PF01966">
    <property type="entry name" value="HD"/>
    <property type="match status" value="1"/>
</dbReference>
<dbReference type="GO" id="GO:0004521">
    <property type="term" value="F:RNA endonuclease activity"/>
    <property type="evidence" value="ECO:0007669"/>
    <property type="project" value="UniProtKB-UniRule"/>
</dbReference>
<dbReference type="InterPro" id="IPR003607">
    <property type="entry name" value="HD/PDEase_dom"/>
</dbReference>
<dbReference type="CDD" id="cd00077">
    <property type="entry name" value="HDc"/>
    <property type="match status" value="1"/>
</dbReference>
<dbReference type="PANTHER" id="PTHR12826">
    <property type="entry name" value="RIBONUCLEASE Y"/>
    <property type="match status" value="1"/>
</dbReference>
<dbReference type="InterPro" id="IPR006675">
    <property type="entry name" value="HDIG_dom"/>
</dbReference>
<dbReference type="InterPro" id="IPR004087">
    <property type="entry name" value="KH_dom"/>
</dbReference>
<protein>
    <recommendedName>
        <fullName evidence="5 6">Ribonuclease Y</fullName>
        <shortName evidence="5">RNase Y</shortName>
        <ecNumber evidence="5 6">3.1.-.-</ecNumber>
    </recommendedName>
</protein>
<dbReference type="PANTHER" id="PTHR12826:SF15">
    <property type="entry name" value="RIBONUCLEASE Y"/>
    <property type="match status" value="1"/>
</dbReference>
<dbReference type="CDD" id="cd22431">
    <property type="entry name" value="KH-I_RNaseY"/>
    <property type="match status" value="1"/>
</dbReference>
<dbReference type="Gene3D" id="3.30.1370.10">
    <property type="entry name" value="K Homology domain, type 1"/>
    <property type="match status" value="1"/>
</dbReference>
<dbReference type="SUPFAM" id="SSF109604">
    <property type="entry name" value="HD-domain/PDEase-like"/>
    <property type="match status" value="1"/>
</dbReference>
<dbReference type="HAMAP" id="MF_00335">
    <property type="entry name" value="RNase_Y"/>
    <property type="match status" value="1"/>
</dbReference>
<dbReference type="Proteomes" id="UP000176992">
    <property type="component" value="Unassembled WGS sequence"/>
</dbReference>
<dbReference type="InterPro" id="IPR036612">
    <property type="entry name" value="KH_dom_type_1_sf"/>
</dbReference>
<evidence type="ECO:0000256" key="6">
    <source>
        <dbReference type="NCBIfam" id="TIGR03319"/>
    </source>
</evidence>
<dbReference type="FunFam" id="3.30.1370.10:FF:000006">
    <property type="entry name" value="Ribonuclease Y"/>
    <property type="match status" value="1"/>
</dbReference>
<reference evidence="9 10" key="1">
    <citation type="journal article" date="2016" name="Nat. Commun.">
        <title>Thousands of microbial genomes shed light on interconnected biogeochemical processes in an aquifer system.</title>
        <authorList>
            <person name="Anantharaman K."/>
            <person name="Brown C.T."/>
            <person name="Hug L.A."/>
            <person name="Sharon I."/>
            <person name="Castelle C.J."/>
            <person name="Probst A.J."/>
            <person name="Thomas B.C."/>
            <person name="Singh A."/>
            <person name="Wilkins M.J."/>
            <person name="Karaoz U."/>
            <person name="Brodie E.L."/>
            <person name="Williams K.H."/>
            <person name="Hubbard S.S."/>
            <person name="Banfield J.F."/>
        </authorList>
    </citation>
    <scope>NUCLEOTIDE SEQUENCE [LARGE SCALE GENOMIC DNA]</scope>
</reference>
<keyword evidence="5" id="KW-1003">Cell membrane</keyword>
<keyword evidence="2 5" id="KW-0255">Endonuclease</keyword>
<dbReference type="SMART" id="SM00471">
    <property type="entry name" value="HDc"/>
    <property type="match status" value="1"/>
</dbReference>